<accession>A0ABN8VB99</accession>
<keyword evidence="2" id="KW-1185">Reference proteome</keyword>
<dbReference type="Proteomes" id="UP001154015">
    <property type="component" value="Unassembled WGS sequence"/>
</dbReference>
<reference evidence="1" key="1">
    <citation type="submission" date="2022-03" db="EMBL/GenBank/DDBJ databases">
        <authorList>
            <person name="Leyn A S."/>
        </authorList>
    </citation>
    <scope>NUCLEOTIDE SEQUENCE</scope>
    <source>
        <strain evidence="1">Streptomyces globisporus 4-3</strain>
    </source>
</reference>
<organism evidence="1 2">
    <name type="scientific">Streptomyces globisporus</name>
    <dbReference type="NCBI Taxonomy" id="1908"/>
    <lineage>
        <taxon>Bacteria</taxon>
        <taxon>Bacillati</taxon>
        <taxon>Actinomycetota</taxon>
        <taxon>Actinomycetes</taxon>
        <taxon>Kitasatosporales</taxon>
        <taxon>Streptomycetaceae</taxon>
        <taxon>Streptomyces</taxon>
    </lineage>
</organism>
<name>A0ABN8VB99_STRGL</name>
<sequence length="40" mass="4493">MHPLNTWLDFGQNTVEHLICAFSGILHIHILTPSPGTPRQ</sequence>
<protein>
    <submittedName>
        <fullName evidence="1">Uncharacterized protein</fullName>
    </submittedName>
</protein>
<gene>
    <name evidence="1" type="ORF">SGL43_07168</name>
</gene>
<evidence type="ECO:0000313" key="2">
    <source>
        <dbReference type="Proteomes" id="UP001154015"/>
    </source>
</evidence>
<comment type="caution">
    <text evidence="1">The sequence shown here is derived from an EMBL/GenBank/DDBJ whole genome shotgun (WGS) entry which is preliminary data.</text>
</comment>
<evidence type="ECO:0000313" key="1">
    <source>
        <dbReference type="EMBL" id="CAH9420112.1"/>
    </source>
</evidence>
<dbReference type="EMBL" id="CAKXYP010000032">
    <property type="protein sequence ID" value="CAH9420112.1"/>
    <property type="molecule type" value="Genomic_DNA"/>
</dbReference>
<proteinExistence type="predicted"/>